<organism evidence="1 2">
    <name type="scientific">Candidatus Nealsonbacteria bacterium CG_4_9_14_0_8_um_filter_35_12</name>
    <dbReference type="NCBI Taxonomy" id="1974692"/>
    <lineage>
        <taxon>Bacteria</taxon>
        <taxon>Candidatus Nealsoniibacteriota</taxon>
    </lineage>
</organism>
<accession>A0A2M8DMX9</accession>
<feature type="non-terminal residue" evidence="1">
    <location>
        <position position="1"/>
    </location>
</feature>
<sequence length="65" mass="7357">LAICEEDNFLCKYNLLKISSEITISFGIILKGGLTSFYFITFYFLIKFNLVLSIIAVNSGSKFFS</sequence>
<proteinExistence type="predicted"/>
<name>A0A2M8DMX9_9BACT</name>
<comment type="caution">
    <text evidence="1">The sequence shown here is derived from an EMBL/GenBank/DDBJ whole genome shotgun (WGS) entry which is preliminary data.</text>
</comment>
<dbReference type="AlphaFoldDB" id="A0A2M8DMX9"/>
<evidence type="ECO:0000313" key="2">
    <source>
        <dbReference type="Proteomes" id="UP000228875"/>
    </source>
</evidence>
<dbReference type="Proteomes" id="UP000228875">
    <property type="component" value="Unassembled WGS sequence"/>
</dbReference>
<evidence type="ECO:0000313" key="1">
    <source>
        <dbReference type="EMBL" id="PJB99491.1"/>
    </source>
</evidence>
<gene>
    <name evidence="1" type="ORF">CO077_01490</name>
</gene>
<dbReference type="EMBL" id="PFTB01000035">
    <property type="protein sequence ID" value="PJB99491.1"/>
    <property type="molecule type" value="Genomic_DNA"/>
</dbReference>
<protein>
    <submittedName>
        <fullName evidence="1">Uncharacterized protein</fullName>
    </submittedName>
</protein>
<reference evidence="2" key="1">
    <citation type="submission" date="2017-09" db="EMBL/GenBank/DDBJ databases">
        <title>Depth-based differentiation of microbial function through sediment-hosted aquifers and enrichment of novel symbionts in the deep terrestrial subsurface.</title>
        <authorList>
            <person name="Probst A.J."/>
            <person name="Ladd B."/>
            <person name="Jarett J.K."/>
            <person name="Geller-Mcgrath D.E."/>
            <person name="Sieber C.M.K."/>
            <person name="Emerson J.B."/>
            <person name="Anantharaman K."/>
            <person name="Thomas B.C."/>
            <person name="Malmstrom R."/>
            <person name="Stieglmeier M."/>
            <person name="Klingl A."/>
            <person name="Woyke T."/>
            <person name="Ryan C.M."/>
            <person name="Banfield J.F."/>
        </authorList>
    </citation>
    <scope>NUCLEOTIDE SEQUENCE [LARGE SCALE GENOMIC DNA]</scope>
</reference>